<feature type="region of interest" description="Disordered" evidence="1">
    <location>
        <begin position="119"/>
        <end position="143"/>
    </location>
</feature>
<organism evidence="2 3">
    <name type="scientific">Megamonas hypermegale</name>
    <dbReference type="NCBI Taxonomy" id="158847"/>
    <lineage>
        <taxon>Bacteria</taxon>
        <taxon>Bacillati</taxon>
        <taxon>Bacillota</taxon>
        <taxon>Negativicutes</taxon>
        <taxon>Selenomonadales</taxon>
        <taxon>Selenomonadaceae</taxon>
        <taxon>Megamonas</taxon>
    </lineage>
</organism>
<dbReference type="EMBL" id="UGPP01000001">
    <property type="protein sequence ID" value="STY71286.1"/>
    <property type="molecule type" value="Genomic_DNA"/>
</dbReference>
<dbReference type="RefSeq" id="WP_115151645.1">
    <property type="nucleotide sequence ID" value="NZ_UGPP01000001.1"/>
</dbReference>
<evidence type="ECO:0000313" key="3">
    <source>
        <dbReference type="Proteomes" id="UP000255234"/>
    </source>
</evidence>
<evidence type="ECO:0000256" key="1">
    <source>
        <dbReference type="SAM" id="MobiDB-lite"/>
    </source>
</evidence>
<dbReference type="Proteomes" id="UP000255234">
    <property type="component" value="Unassembled WGS sequence"/>
</dbReference>
<protein>
    <submittedName>
        <fullName evidence="2">Uncharacterized protein</fullName>
    </submittedName>
</protein>
<proteinExistence type="predicted"/>
<sequence>MEQIAVIRLSKGQVGYYDELSRIHLTLNKPEAIIYAGTNCTQLRRSIKSGRLKLISGSLGKEDIPKKLKKVSTFTKGSIIKKSEPKSELITAEKSVEPTKAEIKTESKVIETTNIESKKNTKTTTRTKKNDNKDSIKKIEEKK</sequence>
<feature type="compositionally biased region" description="Basic and acidic residues" evidence="1">
    <location>
        <begin position="128"/>
        <end position="143"/>
    </location>
</feature>
<accession>A0A378NTT8</accession>
<evidence type="ECO:0000313" key="2">
    <source>
        <dbReference type="EMBL" id="STY71286.1"/>
    </source>
</evidence>
<name>A0A378NTT8_9FIRM</name>
<gene>
    <name evidence="2" type="ORF">NCTC10571_01442</name>
</gene>
<dbReference type="AlphaFoldDB" id="A0A378NTT8"/>
<reference evidence="2 3" key="1">
    <citation type="submission" date="2018-06" db="EMBL/GenBank/DDBJ databases">
        <authorList>
            <consortium name="Pathogen Informatics"/>
            <person name="Doyle S."/>
        </authorList>
    </citation>
    <scope>NUCLEOTIDE SEQUENCE [LARGE SCALE GENOMIC DNA]</scope>
    <source>
        <strain evidence="2 3">NCTC10571</strain>
    </source>
</reference>